<dbReference type="SUPFAM" id="SSF49464">
    <property type="entry name" value="Carboxypeptidase regulatory domain-like"/>
    <property type="match status" value="1"/>
</dbReference>
<feature type="compositionally biased region" description="Gly residues" evidence="1">
    <location>
        <begin position="291"/>
        <end position="304"/>
    </location>
</feature>
<evidence type="ECO:0000313" key="2">
    <source>
        <dbReference type="EMBL" id="KAA6324236.1"/>
    </source>
</evidence>
<accession>A0A5J4QQW8</accession>
<dbReference type="EMBL" id="SNRY01002618">
    <property type="protein sequence ID" value="KAA6324236.1"/>
    <property type="molecule type" value="Genomic_DNA"/>
</dbReference>
<feature type="region of interest" description="Disordered" evidence="1">
    <location>
        <begin position="346"/>
        <end position="367"/>
    </location>
</feature>
<protein>
    <recommendedName>
        <fullName evidence="3">TonB-dependent receptor SusC</fullName>
    </recommendedName>
</protein>
<feature type="non-terminal residue" evidence="2">
    <location>
        <position position="367"/>
    </location>
</feature>
<evidence type="ECO:0008006" key="3">
    <source>
        <dbReference type="Google" id="ProtNLM"/>
    </source>
</evidence>
<reference evidence="2" key="1">
    <citation type="submission" date="2019-03" db="EMBL/GenBank/DDBJ databases">
        <title>Single cell metagenomics reveals metabolic interactions within the superorganism composed of flagellate Streblomastix strix and complex community of Bacteroidetes bacteria on its surface.</title>
        <authorList>
            <person name="Treitli S.C."/>
            <person name="Kolisko M."/>
            <person name="Husnik F."/>
            <person name="Keeling P."/>
            <person name="Hampl V."/>
        </authorList>
    </citation>
    <scope>NUCLEOTIDE SEQUENCE</scope>
    <source>
        <strain evidence="2">STM</strain>
    </source>
</reference>
<proteinExistence type="predicted"/>
<organism evidence="2">
    <name type="scientific">termite gut metagenome</name>
    <dbReference type="NCBI Taxonomy" id="433724"/>
    <lineage>
        <taxon>unclassified sequences</taxon>
        <taxon>metagenomes</taxon>
        <taxon>organismal metagenomes</taxon>
    </lineage>
</organism>
<gene>
    <name evidence="2" type="ORF">EZS27_026410</name>
</gene>
<dbReference type="AlphaFoldDB" id="A0A5J4QQW8"/>
<feature type="region of interest" description="Disordered" evidence="1">
    <location>
        <begin position="282"/>
        <end position="304"/>
    </location>
</feature>
<sequence>MKKIFIGVLLSLSTFNVFAQNKNITISGTVVEEATGQAVEQATVQLYALPDSTFVGGVATLSKGAFTLPKVQAGRYILKVSYIGFQTKSIPLRLSYSRLNHNVGTVSLLSDAIMLSEAVITAEAPPVTIKADTVEYNASAYRVPEGSMLEELVKKLPGAEVSNEGKITINGKEVKRVMVDGKEFFSDDPTVSMKNLPVEIVEKIKAYDRKSDMARITGIDDGNEETVLDLTVKKGMKQGWIGNFIAGYGSKERYEAGGMMSRFQDDATFSILSSVNNTNNRGISEFSDSGQGSGGGSGNGGFGMSTGVTTARSLGMNFAKETKKLQIGGNIQYGYSDNDVQRKSVTETFLGEQSSFGNSDNNSRRKR</sequence>
<dbReference type="Gene3D" id="2.60.40.1120">
    <property type="entry name" value="Carboxypeptidase-like, regulatory domain"/>
    <property type="match status" value="1"/>
</dbReference>
<dbReference type="SUPFAM" id="SSF56935">
    <property type="entry name" value="Porins"/>
    <property type="match status" value="1"/>
</dbReference>
<feature type="compositionally biased region" description="Polar residues" evidence="1">
    <location>
        <begin position="351"/>
        <end position="361"/>
    </location>
</feature>
<dbReference type="Pfam" id="PF13620">
    <property type="entry name" value="CarboxypepD_reg"/>
    <property type="match status" value="1"/>
</dbReference>
<name>A0A5J4QQW8_9ZZZZ</name>
<dbReference type="InterPro" id="IPR008969">
    <property type="entry name" value="CarboxyPept-like_regulatory"/>
</dbReference>
<comment type="caution">
    <text evidence="2">The sequence shown here is derived from an EMBL/GenBank/DDBJ whole genome shotgun (WGS) entry which is preliminary data.</text>
</comment>
<evidence type="ECO:0000256" key="1">
    <source>
        <dbReference type="SAM" id="MobiDB-lite"/>
    </source>
</evidence>